<gene>
    <name evidence="1" type="ORF">SCUD_LOCUS6442</name>
</gene>
<reference evidence="1 2" key="2">
    <citation type="submission" date="2018-11" db="EMBL/GenBank/DDBJ databases">
        <authorList>
            <consortium name="Pathogen Informatics"/>
        </authorList>
    </citation>
    <scope>NUCLEOTIDE SEQUENCE [LARGE SCALE GENOMIC DNA]</scope>
    <source>
        <strain evidence="1">Dakar</strain>
        <strain evidence="2">Dakar, Senegal</strain>
    </source>
</reference>
<protein>
    <submittedName>
        <fullName evidence="1 3">Uncharacterized protein</fullName>
    </submittedName>
</protein>
<reference evidence="3" key="1">
    <citation type="submission" date="2016-06" db="UniProtKB">
        <authorList>
            <consortium name="WormBaseParasite"/>
        </authorList>
    </citation>
    <scope>IDENTIFICATION</scope>
</reference>
<evidence type="ECO:0000313" key="3">
    <source>
        <dbReference type="WBParaSite" id="SCUD_0000644301-mRNA-1"/>
    </source>
</evidence>
<name>A0A183JUQ0_9TREM</name>
<accession>A0A183JUQ0</accession>
<dbReference type="AlphaFoldDB" id="A0A183JUQ0"/>
<evidence type="ECO:0000313" key="2">
    <source>
        <dbReference type="Proteomes" id="UP000279833"/>
    </source>
</evidence>
<dbReference type="EMBL" id="UZAK01014315">
    <property type="protein sequence ID" value="VDP04074.1"/>
    <property type="molecule type" value="Genomic_DNA"/>
</dbReference>
<proteinExistence type="predicted"/>
<dbReference type="Proteomes" id="UP000279833">
    <property type="component" value="Unassembled WGS sequence"/>
</dbReference>
<keyword evidence="2" id="KW-1185">Reference proteome</keyword>
<dbReference type="WBParaSite" id="SCUD_0000644301-mRNA-1">
    <property type="protein sequence ID" value="SCUD_0000644301-mRNA-1"/>
    <property type="gene ID" value="SCUD_0000644301"/>
</dbReference>
<organism evidence="3">
    <name type="scientific">Schistosoma curassoni</name>
    <dbReference type="NCBI Taxonomy" id="6186"/>
    <lineage>
        <taxon>Eukaryota</taxon>
        <taxon>Metazoa</taxon>
        <taxon>Spiralia</taxon>
        <taxon>Lophotrochozoa</taxon>
        <taxon>Platyhelminthes</taxon>
        <taxon>Trematoda</taxon>
        <taxon>Digenea</taxon>
        <taxon>Strigeidida</taxon>
        <taxon>Schistosomatoidea</taxon>
        <taxon>Schistosomatidae</taxon>
        <taxon>Schistosoma</taxon>
    </lineage>
</organism>
<sequence>MGLKLLVKCFYEFLLRYQQYLVKLMLAVQDLLNLLELIFDDFHF</sequence>
<evidence type="ECO:0000313" key="1">
    <source>
        <dbReference type="EMBL" id="VDP04074.1"/>
    </source>
</evidence>